<feature type="region of interest" description="Disordered" evidence="2">
    <location>
        <begin position="438"/>
        <end position="464"/>
    </location>
</feature>
<reference evidence="4 5" key="1">
    <citation type="submission" date="2015-06" db="EMBL/GenBank/DDBJ databases">
        <title>Survival trade-offs in plant roots during colonization by closely related pathogenic and mutualistic fungi.</title>
        <authorList>
            <person name="Hacquard S."/>
            <person name="Kracher B."/>
            <person name="Hiruma K."/>
            <person name="Weinman A."/>
            <person name="Muench P."/>
            <person name="Garrido Oter R."/>
            <person name="Ver Loren van Themaat E."/>
            <person name="Dallerey J.-F."/>
            <person name="Damm U."/>
            <person name="Henrissat B."/>
            <person name="Lespinet O."/>
            <person name="Thon M."/>
            <person name="Kemen E."/>
            <person name="McHardy A.C."/>
            <person name="Schulze-Lefert P."/>
            <person name="O'Connell R.J."/>
        </authorList>
    </citation>
    <scope>NUCLEOTIDE SEQUENCE [LARGE SCALE GENOMIC DNA]</scope>
    <source>
        <strain evidence="4 5">MAFF 238704</strain>
    </source>
</reference>
<keyword evidence="5" id="KW-1185">Reference proteome</keyword>
<feature type="compositionally biased region" description="Basic and acidic residues" evidence="2">
    <location>
        <begin position="393"/>
        <end position="409"/>
    </location>
</feature>
<feature type="non-terminal residue" evidence="4">
    <location>
        <position position="1"/>
    </location>
</feature>
<accession>A0A167D7Z4</accession>
<name>A0A167D7Z4_COLIC</name>
<comment type="caution">
    <text evidence="4">The sequence shown here is derived from an EMBL/GenBank/DDBJ whole genome shotgun (WGS) entry which is preliminary data.</text>
</comment>
<dbReference type="GO" id="GO:0099122">
    <property type="term" value="F:RNA polymerase II C-terminal domain binding"/>
    <property type="evidence" value="ECO:0007669"/>
    <property type="project" value="InterPro"/>
</dbReference>
<dbReference type="PANTHER" id="PTHR12460:SF0">
    <property type="entry name" value="CID DOMAIN-CONTAINING PROTEIN-RELATED"/>
    <property type="match status" value="1"/>
</dbReference>
<organism evidence="4 5">
    <name type="scientific">Colletotrichum incanum</name>
    <name type="common">Soybean anthracnose fungus</name>
    <dbReference type="NCBI Taxonomy" id="1573173"/>
    <lineage>
        <taxon>Eukaryota</taxon>
        <taxon>Fungi</taxon>
        <taxon>Dikarya</taxon>
        <taxon>Ascomycota</taxon>
        <taxon>Pezizomycotina</taxon>
        <taxon>Sordariomycetes</taxon>
        <taxon>Hypocreomycetidae</taxon>
        <taxon>Glomerellales</taxon>
        <taxon>Glomerellaceae</taxon>
        <taxon>Colletotrichum</taxon>
        <taxon>Colletotrichum spaethianum species complex</taxon>
    </lineage>
</organism>
<dbReference type="GO" id="GO:0031124">
    <property type="term" value="P:mRNA 3'-end processing"/>
    <property type="evidence" value="ECO:0007669"/>
    <property type="project" value="InterPro"/>
</dbReference>
<sequence length="480" mass="52562">LHKIRAISHRRHLPQPSHTQPQDTKFFPPGKIFGHLDRVRDSNIHQLYLPISVAITKKTHLQTRPQHTNMAYNDDAVLAKLSALNESHDSIATAAQWIMFHKRHADRTVQLWLQRLRDSSSTKRLSLIYLANEVTQQSKARHKEDFLIAFSPVIAEATALAYKGAPAEIQNKLRRVIDVWKDRFIFEPPVQQAIEARVDELDKARGTAKATFTSPGIGGPSVPAELTPLVASYQDVSKLNLPTKTAISTANQDFEKITDPSTPVPSAPVYAARLNGLLKSLASAEGAVAECVKARKGLIGELEKLLSASQEALANDERQHGELTLRKAETEEKRREIEQAIMRGLPVHESSQSPGNGASKTPEPERPEVEALTPPPVEAFTPPSVEALTPPPVHDEPAIPHHADADRARSASSQGFQPPAASGIEMLSTLASQYQSIPVSANGANKRRRLDGDDFPDLEGDDGIDADVAEMLRKESNGSA</sequence>
<dbReference type="InterPro" id="IPR008942">
    <property type="entry name" value="ENTH_VHS"/>
</dbReference>
<dbReference type="InterPro" id="IPR047883">
    <property type="entry name" value="Rtt103-like_CID"/>
</dbReference>
<proteinExistence type="predicted"/>
<dbReference type="InterPro" id="IPR006569">
    <property type="entry name" value="CID_dom"/>
</dbReference>
<feature type="compositionally biased region" description="Polar residues" evidence="2">
    <location>
        <begin position="349"/>
        <end position="359"/>
    </location>
</feature>
<dbReference type="PROSITE" id="PS51391">
    <property type="entry name" value="CID"/>
    <property type="match status" value="1"/>
</dbReference>
<dbReference type="Proteomes" id="UP000076584">
    <property type="component" value="Unassembled WGS sequence"/>
</dbReference>
<dbReference type="STRING" id="1573173.A0A167D7Z4"/>
<dbReference type="AlphaFoldDB" id="A0A167D7Z4"/>
<dbReference type="FunFam" id="1.25.40.90:FF:000030">
    <property type="entry name" value="DUF618 domain protein"/>
    <property type="match status" value="1"/>
</dbReference>
<keyword evidence="1" id="KW-0175">Coiled coil</keyword>
<feature type="compositionally biased region" description="Basic residues" evidence="2">
    <location>
        <begin position="1"/>
        <end position="13"/>
    </location>
</feature>
<dbReference type="SUPFAM" id="SSF48464">
    <property type="entry name" value="ENTH/VHS domain"/>
    <property type="match status" value="1"/>
</dbReference>
<evidence type="ECO:0000256" key="2">
    <source>
        <dbReference type="SAM" id="MobiDB-lite"/>
    </source>
</evidence>
<evidence type="ECO:0000256" key="1">
    <source>
        <dbReference type="SAM" id="Coils"/>
    </source>
</evidence>
<gene>
    <name evidence="4" type="ORF">CI238_02526</name>
</gene>
<evidence type="ECO:0000313" key="4">
    <source>
        <dbReference type="EMBL" id="KZL83526.1"/>
    </source>
</evidence>
<dbReference type="EMBL" id="LFIW01001106">
    <property type="protein sequence ID" value="KZL83526.1"/>
    <property type="molecule type" value="Genomic_DNA"/>
</dbReference>
<feature type="coiled-coil region" evidence="1">
    <location>
        <begin position="299"/>
        <end position="340"/>
    </location>
</feature>
<protein>
    <submittedName>
        <fullName evidence="4">Duf618 domain protein</fullName>
    </submittedName>
</protein>
<feature type="compositionally biased region" description="Acidic residues" evidence="2">
    <location>
        <begin position="453"/>
        <end position="464"/>
    </location>
</feature>
<evidence type="ECO:0000259" key="3">
    <source>
        <dbReference type="PROSITE" id="PS51391"/>
    </source>
</evidence>
<dbReference type="SMART" id="SM00582">
    <property type="entry name" value="RPR"/>
    <property type="match status" value="1"/>
</dbReference>
<dbReference type="Pfam" id="PF04818">
    <property type="entry name" value="CID"/>
    <property type="match status" value="1"/>
</dbReference>
<feature type="region of interest" description="Disordered" evidence="2">
    <location>
        <begin position="343"/>
        <end position="424"/>
    </location>
</feature>
<dbReference type="CDD" id="cd17003">
    <property type="entry name" value="CID_Rtt103"/>
    <property type="match status" value="1"/>
</dbReference>
<dbReference type="Gene3D" id="1.25.40.90">
    <property type="match status" value="1"/>
</dbReference>
<dbReference type="PANTHER" id="PTHR12460">
    <property type="entry name" value="CYCLIN-DEPENDENT KINASE INHIBITOR-RELATED PROTEIN"/>
    <property type="match status" value="1"/>
</dbReference>
<feature type="region of interest" description="Disordered" evidence="2">
    <location>
        <begin position="1"/>
        <end position="27"/>
    </location>
</feature>
<feature type="domain" description="CID" evidence="3">
    <location>
        <begin position="69"/>
        <end position="202"/>
    </location>
</feature>
<evidence type="ECO:0000313" key="5">
    <source>
        <dbReference type="Proteomes" id="UP000076584"/>
    </source>
</evidence>